<sequence>DRLGNLGVIDDKYDVAISTACCVIFILSNELPTMDNAPEFELSKLEMGASACANRILYTEKRVAELWQKKIDDTRRMGQLRIQIDHLTQEGDEEQEFQIYTEDELDAMDKDIEIDDLKNIQNVNPNLNVLEDYRIREKVYLSRVRDLEDITIV</sequence>
<proteinExistence type="predicted"/>
<dbReference type="Proteomes" id="UP000789570">
    <property type="component" value="Unassembled WGS sequence"/>
</dbReference>
<dbReference type="AlphaFoldDB" id="A0A9N9IF57"/>
<comment type="caution">
    <text evidence="1">The sequence shown here is derived from an EMBL/GenBank/DDBJ whole genome shotgun (WGS) entry which is preliminary data.</text>
</comment>
<dbReference type="EMBL" id="CAJVPQ010012789">
    <property type="protein sequence ID" value="CAG8733141.1"/>
    <property type="molecule type" value="Genomic_DNA"/>
</dbReference>
<feature type="non-terminal residue" evidence="1">
    <location>
        <position position="153"/>
    </location>
</feature>
<dbReference type="OrthoDB" id="5575062at2759"/>
<gene>
    <name evidence="1" type="ORF">FCALED_LOCUS15118</name>
</gene>
<accession>A0A9N9IF57</accession>
<organism evidence="1 2">
    <name type="scientific">Funneliformis caledonium</name>
    <dbReference type="NCBI Taxonomy" id="1117310"/>
    <lineage>
        <taxon>Eukaryota</taxon>
        <taxon>Fungi</taxon>
        <taxon>Fungi incertae sedis</taxon>
        <taxon>Mucoromycota</taxon>
        <taxon>Glomeromycotina</taxon>
        <taxon>Glomeromycetes</taxon>
        <taxon>Glomerales</taxon>
        <taxon>Glomeraceae</taxon>
        <taxon>Funneliformis</taxon>
    </lineage>
</organism>
<name>A0A9N9IF57_9GLOM</name>
<reference evidence="1" key="1">
    <citation type="submission" date="2021-06" db="EMBL/GenBank/DDBJ databases">
        <authorList>
            <person name="Kallberg Y."/>
            <person name="Tangrot J."/>
            <person name="Rosling A."/>
        </authorList>
    </citation>
    <scope>NUCLEOTIDE SEQUENCE</scope>
    <source>
        <strain evidence="1">UK204</strain>
    </source>
</reference>
<keyword evidence="2" id="KW-1185">Reference proteome</keyword>
<protein>
    <submittedName>
        <fullName evidence="1">5141_t:CDS:1</fullName>
    </submittedName>
</protein>
<evidence type="ECO:0000313" key="1">
    <source>
        <dbReference type="EMBL" id="CAG8733141.1"/>
    </source>
</evidence>
<evidence type="ECO:0000313" key="2">
    <source>
        <dbReference type="Proteomes" id="UP000789570"/>
    </source>
</evidence>